<dbReference type="AlphaFoldDB" id="A0A9W6GG37"/>
<dbReference type="Pfam" id="PF00005">
    <property type="entry name" value="ABC_tran"/>
    <property type="match status" value="2"/>
</dbReference>
<evidence type="ECO:0000259" key="4">
    <source>
        <dbReference type="PROSITE" id="PS50893"/>
    </source>
</evidence>
<feature type="domain" description="ABC transporter" evidence="4">
    <location>
        <begin position="4"/>
        <end position="259"/>
    </location>
</feature>
<dbReference type="NCBIfam" id="NF000355">
    <property type="entry name" value="ribo_prot_ABC_F"/>
    <property type="match status" value="1"/>
</dbReference>
<keyword evidence="2 5" id="KW-0067">ATP-binding</keyword>
<dbReference type="InterPro" id="IPR017871">
    <property type="entry name" value="ABC_transporter-like_CS"/>
</dbReference>
<dbReference type="FunFam" id="3.40.50.300:FF:000011">
    <property type="entry name" value="Putative ABC transporter ATP-binding component"/>
    <property type="match status" value="1"/>
</dbReference>
<dbReference type="GO" id="GO:0005524">
    <property type="term" value="F:ATP binding"/>
    <property type="evidence" value="ECO:0007669"/>
    <property type="project" value="UniProtKB-KW"/>
</dbReference>
<proteinExistence type="predicted"/>
<dbReference type="EMBL" id="BSDY01000001">
    <property type="protein sequence ID" value="GLI54624.1"/>
    <property type="molecule type" value="Genomic_DNA"/>
</dbReference>
<dbReference type="Gene3D" id="3.40.50.300">
    <property type="entry name" value="P-loop containing nucleotide triphosphate hydrolases"/>
    <property type="match status" value="2"/>
</dbReference>
<dbReference type="Proteomes" id="UP001144471">
    <property type="component" value="Unassembled WGS sequence"/>
</dbReference>
<keyword evidence="6" id="KW-1185">Reference proteome</keyword>
<dbReference type="CDD" id="cd03221">
    <property type="entry name" value="ABCF_EF-3"/>
    <property type="match status" value="2"/>
</dbReference>
<dbReference type="PROSITE" id="PS00211">
    <property type="entry name" value="ABC_TRANSPORTER_1"/>
    <property type="match status" value="2"/>
</dbReference>
<name>A0A9W6GG37_9FUSO</name>
<evidence type="ECO:0000313" key="5">
    <source>
        <dbReference type="EMBL" id="GLI54624.1"/>
    </source>
</evidence>
<evidence type="ECO:0000256" key="1">
    <source>
        <dbReference type="ARBA" id="ARBA00022741"/>
    </source>
</evidence>
<dbReference type="RefSeq" id="WP_281832407.1">
    <property type="nucleotide sequence ID" value="NZ_BSDY01000001.1"/>
</dbReference>
<evidence type="ECO:0000313" key="6">
    <source>
        <dbReference type="Proteomes" id="UP001144471"/>
    </source>
</evidence>
<dbReference type="SUPFAM" id="SSF52540">
    <property type="entry name" value="P-loop containing nucleoside triphosphate hydrolases"/>
    <property type="match status" value="2"/>
</dbReference>
<reference evidence="5" key="1">
    <citation type="submission" date="2022-12" db="EMBL/GenBank/DDBJ databases">
        <title>Reference genome sequencing for broad-spectrum identification of bacterial and archaeal isolates by mass spectrometry.</title>
        <authorList>
            <person name="Sekiguchi Y."/>
            <person name="Tourlousse D.M."/>
        </authorList>
    </citation>
    <scope>NUCLEOTIDE SEQUENCE</scope>
    <source>
        <strain evidence="5">10succ1</strain>
    </source>
</reference>
<gene>
    <name evidence="5" type="ORF">PM10SUCC1_01390</name>
</gene>
<dbReference type="SMART" id="SM00382">
    <property type="entry name" value="AAA"/>
    <property type="match status" value="2"/>
</dbReference>
<dbReference type="InterPro" id="IPR003593">
    <property type="entry name" value="AAA+_ATPase"/>
</dbReference>
<feature type="coiled-coil region" evidence="3">
    <location>
        <begin position="563"/>
        <end position="621"/>
    </location>
</feature>
<keyword evidence="1" id="KW-0547">Nucleotide-binding</keyword>
<dbReference type="InterPro" id="IPR051309">
    <property type="entry name" value="ABCF_ATPase"/>
</dbReference>
<evidence type="ECO:0000256" key="2">
    <source>
        <dbReference type="ARBA" id="ARBA00022840"/>
    </source>
</evidence>
<feature type="domain" description="ABC transporter" evidence="4">
    <location>
        <begin position="332"/>
        <end position="540"/>
    </location>
</feature>
<dbReference type="InterPro" id="IPR003439">
    <property type="entry name" value="ABC_transporter-like_ATP-bd"/>
</dbReference>
<dbReference type="Pfam" id="PF12848">
    <property type="entry name" value="ABC_tran_Xtn"/>
    <property type="match status" value="1"/>
</dbReference>
<comment type="caution">
    <text evidence="5">The sequence shown here is derived from an EMBL/GenBank/DDBJ whole genome shotgun (WGS) entry which is preliminary data.</text>
</comment>
<evidence type="ECO:0000256" key="3">
    <source>
        <dbReference type="SAM" id="Coils"/>
    </source>
</evidence>
<dbReference type="InterPro" id="IPR027417">
    <property type="entry name" value="P-loop_NTPase"/>
</dbReference>
<dbReference type="PANTHER" id="PTHR42855">
    <property type="entry name" value="ABC TRANSPORTER ATP-BINDING SUBUNIT"/>
    <property type="match status" value="1"/>
</dbReference>
<organism evidence="5 6">
    <name type="scientific">Propionigenium maris DSM 9537</name>
    <dbReference type="NCBI Taxonomy" id="1123000"/>
    <lineage>
        <taxon>Bacteria</taxon>
        <taxon>Fusobacteriati</taxon>
        <taxon>Fusobacteriota</taxon>
        <taxon>Fusobacteriia</taxon>
        <taxon>Fusobacteriales</taxon>
        <taxon>Fusobacteriaceae</taxon>
        <taxon>Propionigenium</taxon>
    </lineage>
</organism>
<accession>A0A9W6GG37</accession>
<dbReference type="InterPro" id="IPR032781">
    <property type="entry name" value="ABC_tran_Xtn"/>
</dbReference>
<sequence length="622" mass="72709">MLQVAINKLKKYYGANLILDNTSLELIEGEKVGLIGKNGSGKSTIFKIIAGVEGYEEGSCVLKKDLRVGYLIQDFTPYLEKTVREVLYSSFESLLELERKLREALMELEDYESDDYEERLSHYGKLQEEFEVAGGYEIEEKVKRVRLGLNIPEDFLEKRIGELSGGEKNRIFLAKALVDEPEVLLLDEPTNHLDLKSIKWLEEFIGEYRKTVFLISHDRYFLDRTVKKIYELDESGVETYSGNYSYYVVERERRYLKALEAYLAQEKEIKRMEDAIRRFRHWGSIADNKSMFIKAENMRKRIERMERVERPRSEREIKLDLEMKRRSGRRVLKVEDVSKTLGGKLLFQGINLNLYLGERVGIIGENGSGKTTLLNMILAQEEGVTLGSNLRIAYLDQNLTFEDYSMTLKDVYRREAVAQEGEIHRNLAKFHFYEEDLNKKIGSLSGGEKARVKLAIMIDNGFNLLILDEPTNHLDLQFKETLEEALLDFEGTVLFISHDRYFLNKVSQRIVELKGGTLIEYPGNFDYYLEKNTGEAEPEVKPQRKENTRVRDNWEEKERERKLKKLKREEETLLKILEDIEARERSAENDYMELSKIHGERVEAEGEYEKVLERLYQLTDEA</sequence>
<dbReference type="PROSITE" id="PS50893">
    <property type="entry name" value="ABC_TRANSPORTER_2"/>
    <property type="match status" value="2"/>
</dbReference>
<protein>
    <submittedName>
        <fullName evidence="5">ABC transporter ATP-binding protein</fullName>
    </submittedName>
</protein>
<dbReference type="PANTHER" id="PTHR42855:SF2">
    <property type="entry name" value="DRUG RESISTANCE ABC TRANSPORTER,ATP-BINDING PROTEIN"/>
    <property type="match status" value="1"/>
</dbReference>
<keyword evidence="3" id="KW-0175">Coiled coil</keyword>
<dbReference type="GO" id="GO:0016887">
    <property type="term" value="F:ATP hydrolysis activity"/>
    <property type="evidence" value="ECO:0007669"/>
    <property type="project" value="InterPro"/>
</dbReference>